<keyword evidence="1" id="KW-0812">Transmembrane</keyword>
<evidence type="ECO:0000313" key="3">
    <source>
        <dbReference type="Proteomes" id="UP000629371"/>
    </source>
</evidence>
<comment type="caution">
    <text evidence="2">The sequence shown here is derived from an EMBL/GenBank/DDBJ whole genome shotgun (WGS) entry which is preliminary data.</text>
</comment>
<feature type="transmembrane region" description="Helical" evidence="1">
    <location>
        <begin position="20"/>
        <end position="43"/>
    </location>
</feature>
<dbReference type="EMBL" id="JAERRI010000041">
    <property type="protein sequence ID" value="MBL1094988.1"/>
    <property type="molecule type" value="Genomic_DNA"/>
</dbReference>
<sequence>MRAPAAEHPRRPAPWLRPTIRVRLTLLYGGMFLVAGVVIDALIGDCLRVHGAPALGDFVNRSLLV</sequence>
<protein>
    <recommendedName>
        <fullName evidence="4">Sensor histidine kinase</fullName>
    </recommendedName>
</protein>
<feature type="non-terminal residue" evidence="2">
    <location>
        <position position="65"/>
    </location>
</feature>
<keyword evidence="1" id="KW-1133">Transmembrane helix</keyword>
<evidence type="ECO:0000256" key="1">
    <source>
        <dbReference type="SAM" id="Phobius"/>
    </source>
</evidence>
<keyword evidence="1" id="KW-0472">Membrane</keyword>
<name>A0ABS1N4J7_9ACTN</name>
<dbReference type="Proteomes" id="UP000629371">
    <property type="component" value="Unassembled WGS sequence"/>
</dbReference>
<gene>
    <name evidence="2" type="ORF">JK360_37810</name>
</gene>
<reference evidence="2 3" key="1">
    <citation type="submission" date="2021-01" db="EMBL/GenBank/DDBJ databases">
        <title>WGS of actinomycetes isolated from Thailand.</title>
        <authorList>
            <person name="Thawai C."/>
        </authorList>
    </citation>
    <scope>NUCLEOTIDE SEQUENCE [LARGE SCALE GENOMIC DNA]</scope>
    <source>
        <strain evidence="2 3">CH9-7</strain>
    </source>
</reference>
<accession>A0ABS1N4J7</accession>
<keyword evidence="3" id="KW-1185">Reference proteome</keyword>
<dbReference type="RefSeq" id="WP_201811910.1">
    <property type="nucleotide sequence ID" value="NZ_JAERRI010000041.1"/>
</dbReference>
<organism evidence="2 3">
    <name type="scientific">Streptomyces siderophoricus</name>
    <dbReference type="NCBI Taxonomy" id="2802281"/>
    <lineage>
        <taxon>Bacteria</taxon>
        <taxon>Bacillati</taxon>
        <taxon>Actinomycetota</taxon>
        <taxon>Actinomycetes</taxon>
        <taxon>Kitasatosporales</taxon>
        <taxon>Streptomycetaceae</taxon>
        <taxon>Streptomyces</taxon>
    </lineage>
</organism>
<proteinExistence type="predicted"/>
<evidence type="ECO:0008006" key="4">
    <source>
        <dbReference type="Google" id="ProtNLM"/>
    </source>
</evidence>
<evidence type="ECO:0000313" key="2">
    <source>
        <dbReference type="EMBL" id="MBL1094988.1"/>
    </source>
</evidence>